<proteinExistence type="predicted"/>
<dbReference type="Pfam" id="PF08868">
    <property type="entry name" value="YugN"/>
    <property type="match status" value="1"/>
</dbReference>
<sequence>MRLENTGIEDVIMDLKPLDHLTGKHAFIRAGQWDYDRVTYDYRIDSKEKNITYYIRIQGYTVEGDVDSGNAVIKLATPLLGKHYYPHGVEYGENESFPENLVERAVNLVSKIKEEMVQYKK</sequence>
<evidence type="ECO:0000313" key="2">
    <source>
        <dbReference type="Proteomes" id="UP001335737"/>
    </source>
</evidence>
<evidence type="ECO:0000313" key="1">
    <source>
        <dbReference type="EMBL" id="MEC5422811.1"/>
    </source>
</evidence>
<reference evidence="1 2" key="1">
    <citation type="journal article" date="2024" name="Int. J. Syst. Evol. Microbiol.">
        <title>Virgibacillus tibetensis sp. nov., isolated from salt lake on the Tibetan Plateau of China.</title>
        <authorList>
            <person name="Phurbu D."/>
            <person name="Liu Z.-X."/>
            <person name="Wang R."/>
            <person name="Zheng Y.-Y."/>
            <person name="Liu H.-C."/>
            <person name="Zhou Y.-G."/>
            <person name="Yu Y.-J."/>
            <person name="Li A.-H."/>
        </authorList>
    </citation>
    <scope>NUCLEOTIDE SEQUENCE [LARGE SCALE GENOMIC DNA]</scope>
    <source>
        <strain evidence="1 2">C22-A2</strain>
    </source>
</reference>
<protein>
    <submittedName>
        <fullName evidence="1">YugN family protein</fullName>
    </submittedName>
</protein>
<dbReference type="Proteomes" id="UP001335737">
    <property type="component" value="Unassembled WGS sequence"/>
</dbReference>
<dbReference type="SUPFAM" id="SSF160755">
    <property type="entry name" value="YugN-like"/>
    <property type="match status" value="1"/>
</dbReference>
<dbReference type="RefSeq" id="WP_327606358.1">
    <property type="nucleotide sequence ID" value="NZ_JARZFX010000001.1"/>
</dbReference>
<dbReference type="Gene3D" id="3.30.310.100">
    <property type="entry name" value="YugN-like"/>
    <property type="match status" value="1"/>
</dbReference>
<accession>A0ABU6KBV6</accession>
<organism evidence="1 2">
    <name type="scientific">Virgibacillus tibetensis</name>
    <dbReference type="NCBI Taxonomy" id="3042313"/>
    <lineage>
        <taxon>Bacteria</taxon>
        <taxon>Bacillati</taxon>
        <taxon>Bacillota</taxon>
        <taxon>Bacilli</taxon>
        <taxon>Bacillales</taxon>
        <taxon>Bacillaceae</taxon>
        <taxon>Virgibacillus</taxon>
    </lineage>
</organism>
<gene>
    <name evidence="1" type="ORF">QGM71_04775</name>
</gene>
<dbReference type="InterPro" id="IPR014967">
    <property type="entry name" value="Uncharacterised_YugN-like"/>
</dbReference>
<keyword evidence="2" id="KW-1185">Reference proteome</keyword>
<dbReference type="InterPro" id="IPR036491">
    <property type="entry name" value="YugN-like_sf"/>
</dbReference>
<dbReference type="EMBL" id="JARZFX010000001">
    <property type="protein sequence ID" value="MEC5422811.1"/>
    <property type="molecule type" value="Genomic_DNA"/>
</dbReference>
<comment type="caution">
    <text evidence="1">The sequence shown here is derived from an EMBL/GenBank/DDBJ whole genome shotgun (WGS) entry which is preliminary data.</text>
</comment>
<name>A0ABU6KBV6_9BACI</name>